<organism evidence="1 2">
    <name type="scientific">Cichorium intybus</name>
    <name type="common">Chicory</name>
    <dbReference type="NCBI Taxonomy" id="13427"/>
    <lineage>
        <taxon>Eukaryota</taxon>
        <taxon>Viridiplantae</taxon>
        <taxon>Streptophyta</taxon>
        <taxon>Embryophyta</taxon>
        <taxon>Tracheophyta</taxon>
        <taxon>Spermatophyta</taxon>
        <taxon>Magnoliopsida</taxon>
        <taxon>eudicotyledons</taxon>
        <taxon>Gunneridae</taxon>
        <taxon>Pentapetalae</taxon>
        <taxon>asterids</taxon>
        <taxon>campanulids</taxon>
        <taxon>Asterales</taxon>
        <taxon>Asteraceae</taxon>
        <taxon>Cichorioideae</taxon>
        <taxon>Cichorieae</taxon>
        <taxon>Cichoriinae</taxon>
        <taxon>Cichorium</taxon>
    </lineage>
</organism>
<protein>
    <submittedName>
        <fullName evidence="1">Uncharacterized protein</fullName>
    </submittedName>
</protein>
<name>A0ACB8YXL5_CICIN</name>
<reference evidence="2" key="1">
    <citation type="journal article" date="2022" name="Mol. Ecol. Resour.">
        <title>The genomes of chicory, endive, great burdock and yacon provide insights into Asteraceae palaeo-polyploidization history and plant inulin production.</title>
        <authorList>
            <person name="Fan W."/>
            <person name="Wang S."/>
            <person name="Wang H."/>
            <person name="Wang A."/>
            <person name="Jiang F."/>
            <person name="Liu H."/>
            <person name="Zhao H."/>
            <person name="Xu D."/>
            <person name="Zhang Y."/>
        </authorList>
    </citation>
    <scope>NUCLEOTIDE SEQUENCE [LARGE SCALE GENOMIC DNA]</scope>
    <source>
        <strain evidence="2">cv. Punajuju</strain>
    </source>
</reference>
<dbReference type="Proteomes" id="UP001055811">
    <property type="component" value="Linkage Group LG09"/>
</dbReference>
<evidence type="ECO:0000313" key="1">
    <source>
        <dbReference type="EMBL" id="KAI3690509.1"/>
    </source>
</evidence>
<reference evidence="1 2" key="2">
    <citation type="journal article" date="2022" name="Mol. Ecol. Resour.">
        <title>The genomes of chicory, endive, great burdock and yacon provide insights into Asteraceae paleo-polyploidization history and plant inulin production.</title>
        <authorList>
            <person name="Fan W."/>
            <person name="Wang S."/>
            <person name="Wang H."/>
            <person name="Wang A."/>
            <person name="Jiang F."/>
            <person name="Liu H."/>
            <person name="Zhao H."/>
            <person name="Xu D."/>
            <person name="Zhang Y."/>
        </authorList>
    </citation>
    <scope>NUCLEOTIDE SEQUENCE [LARGE SCALE GENOMIC DNA]</scope>
    <source>
        <strain evidence="2">cv. Punajuju</strain>
        <tissue evidence="1">Leaves</tissue>
    </source>
</reference>
<accession>A0ACB8YXL5</accession>
<keyword evidence="2" id="KW-1185">Reference proteome</keyword>
<gene>
    <name evidence="1" type="ORF">L2E82_48571</name>
</gene>
<dbReference type="EMBL" id="CM042017">
    <property type="protein sequence ID" value="KAI3690509.1"/>
    <property type="molecule type" value="Genomic_DNA"/>
</dbReference>
<sequence length="304" mass="34577">MDTSNWRPMVCGDWRTNILKRFTAFGQEVEYLLEKTSVGYEEFIYSTATSQVDYLQQISMKMQKLETSHNPLPVASSANRSNLDSNNPKSGPQLLPHIMLNYMGSTGIQVGDSSIESGDWRNQLQAGSRQSNVNGIRMNILKRHLPFSEHEMLQELEKIVAKFEDTIYIAATSQFHYRRNISFAMLTMEIKSKNLLPDDMQSKSGANGVHLSDSAIGESSMEPSNWRDQLQADSRKWIVNKIMDTLKKHVPLSGSEMLNEIEKVALRFEEKIYTSAISQSDYMQKIFLKMPTMEMKSQDPGISG</sequence>
<comment type="caution">
    <text evidence="1">The sequence shown here is derived from an EMBL/GenBank/DDBJ whole genome shotgun (WGS) entry which is preliminary data.</text>
</comment>
<proteinExistence type="predicted"/>
<evidence type="ECO:0000313" key="2">
    <source>
        <dbReference type="Proteomes" id="UP001055811"/>
    </source>
</evidence>